<gene>
    <name evidence="1" type="ORF">KFE25_005834</name>
</gene>
<accession>A0A8J5XRX9</accession>
<dbReference type="InterPro" id="IPR027417">
    <property type="entry name" value="P-loop_NTPase"/>
</dbReference>
<dbReference type="OrthoDB" id="10558409at2759"/>
<evidence type="ECO:0000313" key="1">
    <source>
        <dbReference type="EMBL" id="KAG8469379.1"/>
    </source>
</evidence>
<protein>
    <submittedName>
        <fullName evidence="1">Uncharacterized protein</fullName>
    </submittedName>
</protein>
<dbReference type="Gene3D" id="3.40.50.300">
    <property type="entry name" value="P-loop containing nucleotide triphosphate hydrolases"/>
    <property type="match status" value="1"/>
</dbReference>
<dbReference type="EMBL" id="JAGTXO010000002">
    <property type="protein sequence ID" value="KAG8469379.1"/>
    <property type="molecule type" value="Genomic_DNA"/>
</dbReference>
<proteinExistence type="predicted"/>
<dbReference type="AlphaFoldDB" id="A0A8J5XRX9"/>
<evidence type="ECO:0000313" key="2">
    <source>
        <dbReference type="Proteomes" id="UP000751190"/>
    </source>
</evidence>
<comment type="caution">
    <text evidence="1">The sequence shown here is derived from an EMBL/GenBank/DDBJ whole genome shotgun (WGS) entry which is preliminary data.</text>
</comment>
<reference evidence="1" key="1">
    <citation type="submission" date="2021-05" db="EMBL/GenBank/DDBJ databases">
        <title>The genome of the haptophyte Pavlova lutheri (Diacronema luteri, Pavlovales) - a model for lipid biosynthesis in eukaryotic algae.</title>
        <authorList>
            <person name="Hulatt C.J."/>
            <person name="Posewitz M.C."/>
        </authorList>
    </citation>
    <scope>NUCLEOTIDE SEQUENCE</scope>
    <source>
        <strain evidence="1">NIVA-4/92</strain>
    </source>
</reference>
<sequence>MDVANGDIALLLRHERGAGGSASAFPRHASLIVALVLVSRVSFARRLGSRLASRVASAGTALLEQTGWVRREGCVCLVNLLDKEEMCGRALAALERAAHALPTEFALSFAQLDDLRDEPKLPMRAHRHPAREPLRCAHAIAVVFDMSDTARLLTLKARVVHATLLADRHKRVVPLLLLGMNADRADAATLSDLRALLGPVHASAAPWSVVRVLFAGRHSATSPFRLLPDDLICAIALRLHVGSAWGAPFALGSGGTVAPCAAPRAGERHSRPVGIVCWEALSCTLALALPNRGPGVDGALAHAVQWLAGHVEATASWAWSGPWQPMEVTWAPALGVTVSGSA</sequence>
<name>A0A8J5XRX9_DIALT</name>
<keyword evidence="2" id="KW-1185">Reference proteome</keyword>
<organism evidence="1 2">
    <name type="scientific">Diacronema lutheri</name>
    <name type="common">Unicellular marine alga</name>
    <name type="synonym">Monochrysis lutheri</name>
    <dbReference type="NCBI Taxonomy" id="2081491"/>
    <lineage>
        <taxon>Eukaryota</taxon>
        <taxon>Haptista</taxon>
        <taxon>Haptophyta</taxon>
        <taxon>Pavlovophyceae</taxon>
        <taxon>Pavlovales</taxon>
        <taxon>Pavlovaceae</taxon>
        <taxon>Diacronema</taxon>
    </lineage>
</organism>
<dbReference type="Proteomes" id="UP000751190">
    <property type="component" value="Unassembled WGS sequence"/>
</dbReference>